<dbReference type="RefSeq" id="WP_054540229.1">
    <property type="nucleotide sequence ID" value="NZ_JACIEQ010000001.1"/>
</dbReference>
<reference evidence="3" key="1">
    <citation type="submission" date="2020-08" db="EMBL/GenBank/DDBJ databases">
        <title>Genomic Encyclopedia of Type Strains, Phase IV (KMG-IV): sequencing the most valuable type-strain genomes for metagenomic binning, comparative biology and taxonomic classification.</title>
        <authorList>
            <person name="Goeker M."/>
        </authorList>
    </citation>
    <scope>NUCLEOTIDE SEQUENCE [LARGE SCALE GENOMIC DNA]</scope>
    <source>
        <strain evidence="3">DSM 105040</strain>
    </source>
</reference>
<name>A0A840C9C3_9RHOB</name>
<dbReference type="PRINTS" id="PR00080">
    <property type="entry name" value="SDRFAMILY"/>
</dbReference>
<dbReference type="Pfam" id="PF13561">
    <property type="entry name" value="adh_short_C2"/>
    <property type="match status" value="1"/>
</dbReference>
<keyword evidence="4" id="KW-1185">Reference proteome</keyword>
<dbReference type="PANTHER" id="PTHR24321:SF11">
    <property type="entry name" value="BLR0893 PROTEIN"/>
    <property type="match status" value="1"/>
</dbReference>
<evidence type="ECO:0000256" key="1">
    <source>
        <dbReference type="ARBA" id="ARBA00006484"/>
    </source>
</evidence>
<dbReference type="CDD" id="cd05233">
    <property type="entry name" value="SDR_c"/>
    <property type="match status" value="1"/>
</dbReference>
<dbReference type="PROSITE" id="PS00061">
    <property type="entry name" value="ADH_SHORT"/>
    <property type="match status" value="1"/>
</dbReference>
<dbReference type="AlphaFoldDB" id="A0A840C9C3"/>
<dbReference type="Gene3D" id="3.40.50.720">
    <property type="entry name" value="NAD(P)-binding Rossmann-like Domain"/>
    <property type="match status" value="1"/>
</dbReference>
<protein>
    <submittedName>
        <fullName evidence="3">NAD(P)-dependent dehydrogenase (Short-subunit alcohol dehydrogenase family)</fullName>
    </submittedName>
</protein>
<dbReference type="PANTHER" id="PTHR24321">
    <property type="entry name" value="DEHYDROGENASES, SHORT CHAIN"/>
    <property type="match status" value="1"/>
</dbReference>
<dbReference type="InterPro" id="IPR020904">
    <property type="entry name" value="Sc_DH/Rdtase_CS"/>
</dbReference>
<dbReference type="PRINTS" id="PR00081">
    <property type="entry name" value="GDHRDH"/>
</dbReference>
<keyword evidence="2" id="KW-0560">Oxidoreductase</keyword>
<dbReference type="SUPFAM" id="SSF51735">
    <property type="entry name" value="NAD(P)-binding Rossmann-fold domains"/>
    <property type="match status" value="1"/>
</dbReference>
<sequence length="259" mass="27039">MQKRFDGKAVLVTAAAGGIGEAAAIGFATEGARVMLSDINAEAGEAAAKRLRDAGADVEFIQADGTNEADVDRIVNATVQKFGGLHIAANVIGEAIGDAAHGPEFHTQSLEGWDGTMAICLRTAFLGMKYQIGHMIENGGGSIVNVSSLAGMAFVPESGAAYSAAKAGLIQLTRFAAVQYAERGVRVNCIAPGVTPTKAYYKAGPEIAEMIINRMLEEQAIKRPIETAEQAAAMLWLCSDEASMVTGHLLPVDGGWSAR</sequence>
<dbReference type="FunFam" id="3.40.50.720:FF:000084">
    <property type="entry name" value="Short-chain dehydrogenase reductase"/>
    <property type="match status" value="1"/>
</dbReference>
<dbReference type="GO" id="GO:0016491">
    <property type="term" value="F:oxidoreductase activity"/>
    <property type="evidence" value="ECO:0007669"/>
    <property type="project" value="UniProtKB-KW"/>
</dbReference>
<dbReference type="InterPro" id="IPR002347">
    <property type="entry name" value="SDR_fam"/>
</dbReference>
<accession>A0A840C9C3</accession>
<gene>
    <name evidence="3" type="ORF">GGR17_001471</name>
</gene>
<proteinExistence type="inferred from homology"/>
<evidence type="ECO:0000313" key="4">
    <source>
        <dbReference type="Proteomes" id="UP000585681"/>
    </source>
</evidence>
<dbReference type="InterPro" id="IPR036291">
    <property type="entry name" value="NAD(P)-bd_dom_sf"/>
</dbReference>
<evidence type="ECO:0000313" key="3">
    <source>
        <dbReference type="EMBL" id="MBB4021680.1"/>
    </source>
</evidence>
<dbReference type="Proteomes" id="UP000585681">
    <property type="component" value="Unassembled WGS sequence"/>
</dbReference>
<dbReference type="EMBL" id="JACIEQ010000001">
    <property type="protein sequence ID" value="MBB4021680.1"/>
    <property type="molecule type" value="Genomic_DNA"/>
</dbReference>
<evidence type="ECO:0000256" key="2">
    <source>
        <dbReference type="ARBA" id="ARBA00023002"/>
    </source>
</evidence>
<comment type="similarity">
    <text evidence="1">Belongs to the short-chain dehydrogenases/reductases (SDR) family.</text>
</comment>
<organism evidence="3 4">
    <name type="scientific">Actibacterium naphthalenivorans</name>
    <dbReference type="NCBI Taxonomy" id="1614693"/>
    <lineage>
        <taxon>Bacteria</taxon>
        <taxon>Pseudomonadati</taxon>
        <taxon>Pseudomonadota</taxon>
        <taxon>Alphaproteobacteria</taxon>
        <taxon>Rhodobacterales</taxon>
        <taxon>Roseobacteraceae</taxon>
        <taxon>Actibacterium</taxon>
    </lineage>
</organism>
<comment type="caution">
    <text evidence="3">The sequence shown here is derived from an EMBL/GenBank/DDBJ whole genome shotgun (WGS) entry which is preliminary data.</text>
</comment>